<name>A0ABN3NI81_9ACTN</name>
<evidence type="ECO:0000313" key="2">
    <source>
        <dbReference type="EMBL" id="GAA2523123.1"/>
    </source>
</evidence>
<dbReference type="Proteomes" id="UP001499978">
    <property type="component" value="Unassembled WGS sequence"/>
</dbReference>
<dbReference type="EMBL" id="BAAARY010000008">
    <property type="protein sequence ID" value="GAA2523123.1"/>
    <property type="molecule type" value="Genomic_DNA"/>
</dbReference>
<feature type="compositionally biased region" description="Low complexity" evidence="1">
    <location>
        <begin position="410"/>
        <end position="419"/>
    </location>
</feature>
<feature type="region of interest" description="Disordered" evidence="1">
    <location>
        <begin position="686"/>
        <end position="705"/>
    </location>
</feature>
<dbReference type="InterPro" id="IPR011518">
    <property type="entry name" value="Transposase_36"/>
</dbReference>
<evidence type="ECO:0008006" key="4">
    <source>
        <dbReference type="Google" id="ProtNLM"/>
    </source>
</evidence>
<evidence type="ECO:0000256" key="1">
    <source>
        <dbReference type="SAM" id="MobiDB-lite"/>
    </source>
</evidence>
<accession>A0ABN3NI81</accession>
<dbReference type="NCBIfam" id="NF033519">
    <property type="entry name" value="transpos_ISAzo13"/>
    <property type="match status" value="1"/>
</dbReference>
<keyword evidence="3" id="KW-1185">Reference proteome</keyword>
<protein>
    <recommendedName>
        <fullName evidence="4">Transposase</fullName>
    </recommendedName>
</protein>
<proteinExistence type="predicted"/>
<feature type="region of interest" description="Disordered" evidence="1">
    <location>
        <begin position="399"/>
        <end position="419"/>
    </location>
</feature>
<sequence length="705" mass="77677">MAVLDGFGAQLAVRLDALLPHLNERQRRLLFGVEARLLGHGGIRAVAQLAGVSESTVRRGVSELKSGADPMPAGRARQAGGGRSRAEERDPGLVPALLALVEPDERGDPCSPLRWTTRSLRHLSAELGRQGRPVSAMTVGRLLKANGFSLQGTAKTLEGDQHPDRDAQFRYLNQQVKEHQAARQPVISVDAKKKEQVGLLPMSGREWRPCGQPIQVEDHSFFAGPRVDTVIPYGIYDLTANTGWVNVGVDHDTAAFAVASIRAWWYARGRLDYPHATRLLITADAGGSNSYRYRLWKAELAAFAAQAGLTVTVCHFPPGTSKWNKIEHRLFSHITTNWRGRPLTSHEVVLNTIAATTTQTGLRVEAVLDHGAYPTGIAVSRDQLQALPITPHAEHGQWNYSIAPTGANDTAPPRADQRATARTQALQMLTDPRLTGMTTTELDKLRAGLAPAQAARSEQHRYVLRGGRRVATTGRSRSLLSDADEVLITVVYLRQICPQKVLCDLLGINPVTIGQAIKATRQLIDEQKISITPTVVRYFTHADDLRAWTTNAGPANHPPTPPARYRLTDPRLTGMNREALHTLLEELIVPYAAAIEQRRHRQRGGDRRLGTRAGVFRQKITDSDRILATILYRRRVCTLDTLAELFDVSRSTLWNAINDVLPILDDRRITITPAQHRHATAIDLLASTEQPPPGTHAAENRQLVS</sequence>
<feature type="region of interest" description="Disordered" evidence="1">
    <location>
        <begin position="64"/>
        <end position="89"/>
    </location>
</feature>
<dbReference type="Pfam" id="PF07592">
    <property type="entry name" value="DDE_Tnp_ISAZ013"/>
    <property type="match status" value="1"/>
</dbReference>
<gene>
    <name evidence="2" type="ORF">GCM10010201_21740</name>
</gene>
<organism evidence="2 3">
    <name type="scientific">Pilimelia columellifera subsp. columellifera</name>
    <dbReference type="NCBI Taxonomy" id="706583"/>
    <lineage>
        <taxon>Bacteria</taxon>
        <taxon>Bacillati</taxon>
        <taxon>Actinomycetota</taxon>
        <taxon>Actinomycetes</taxon>
        <taxon>Micromonosporales</taxon>
        <taxon>Micromonosporaceae</taxon>
        <taxon>Pilimelia</taxon>
    </lineage>
</organism>
<comment type="caution">
    <text evidence="2">The sequence shown here is derived from an EMBL/GenBank/DDBJ whole genome shotgun (WGS) entry which is preliminary data.</text>
</comment>
<evidence type="ECO:0000313" key="3">
    <source>
        <dbReference type="Proteomes" id="UP001499978"/>
    </source>
</evidence>
<reference evidence="2 3" key="1">
    <citation type="journal article" date="2019" name="Int. J. Syst. Evol. Microbiol.">
        <title>The Global Catalogue of Microorganisms (GCM) 10K type strain sequencing project: providing services to taxonomists for standard genome sequencing and annotation.</title>
        <authorList>
            <consortium name="The Broad Institute Genomics Platform"/>
            <consortium name="The Broad Institute Genome Sequencing Center for Infectious Disease"/>
            <person name="Wu L."/>
            <person name="Ma J."/>
        </authorList>
    </citation>
    <scope>NUCLEOTIDE SEQUENCE [LARGE SCALE GENOMIC DNA]</scope>
    <source>
        <strain evidence="2 3">JCM 3367</strain>
    </source>
</reference>